<gene>
    <name evidence="2" type="ORF">PENSUB_2880</name>
</gene>
<keyword evidence="3" id="KW-1185">Reference proteome</keyword>
<feature type="compositionally biased region" description="Low complexity" evidence="1">
    <location>
        <begin position="7"/>
        <end position="21"/>
    </location>
</feature>
<dbReference type="Proteomes" id="UP000186955">
    <property type="component" value="Unassembled WGS sequence"/>
</dbReference>
<evidence type="ECO:0000313" key="2">
    <source>
        <dbReference type="EMBL" id="OKP11578.1"/>
    </source>
</evidence>
<protein>
    <submittedName>
        <fullName evidence="2">Uncharacterized protein</fullName>
    </submittedName>
</protein>
<evidence type="ECO:0000313" key="3">
    <source>
        <dbReference type="Proteomes" id="UP000186955"/>
    </source>
</evidence>
<sequence length="305" mass="34424">MATPEITPMNSPSSSPSTFASMSPTIIPSLLRTEACSPKPFVTANSPKSPIGPSKTEEEPATSNSDPELIPFEVQFEHCLKLGYPDQDYYSNRYKNRLPSGYWLANDISLDHVVENIPIVGYVNEYDQPIPSLEGPDIHLTLATIDLITRIGEENDQIAMLDLGQVFHLHGPRKGQLHDAYAWIALRGNEGDRFVMSRRARNHLVPNWKTLIKDWEEFDETITDPCHEVRKIAERASYQAVHSIRALCGERGINLDHIIEEIVKNNNKDHPAAELIPSFHKTLVAVFAFEDAIEEMQTVVDKIDW</sequence>
<evidence type="ECO:0000256" key="1">
    <source>
        <dbReference type="SAM" id="MobiDB-lite"/>
    </source>
</evidence>
<dbReference type="OrthoDB" id="4361859at2759"/>
<reference evidence="2 3" key="1">
    <citation type="submission" date="2016-10" db="EMBL/GenBank/DDBJ databases">
        <title>Genome sequence of the ascomycete fungus Penicillium subrubescens.</title>
        <authorList>
            <person name="De Vries R.P."/>
            <person name="Peng M."/>
            <person name="Dilokpimol A."/>
            <person name="Hilden K."/>
            <person name="Makela M.R."/>
            <person name="Grigoriev I."/>
            <person name="Riley R."/>
            <person name="Granchi Z."/>
        </authorList>
    </citation>
    <scope>NUCLEOTIDE SEQUENCE [LARGE SCALE GENOMIC DNA]</scope>
    <source>
        <strain evidence="2 3">CBS 132785</strain>
    </source>
</reference>
<proteinExistence type="predicted"/>
<name>A0A1Q5UGG3_9EURO</name>
<organism evidence="2 3">
    <name type="scientific">Penicillium subrubescens</name>
    <dbReference type="NCBI Taxonomy" id="1316194"/>
    <lineage>
        <taxon>Eukaryota</taxon>
        <taxon>Fungi</taxon>
        <taxon>Dikarya</taxon>
        <taxon>Ascomycota</taxon>
        <taxon>Pezizomycotina</taxon>
        <taxon>Eurotiomycetes</taxon>
        <taxon>Eurotiomycetidae</taxon>
        <taxon>Eurotiales</taxon>
        <taxon>Aspergillaceae</taxon>
        <taxon>Penicillium</taxon>
    </lineage>
</organism>
<feature type="region of interest" description="Disordered" evidence="1">
    <location>
        <begin position="1"/>
        <end position="21"/>
    </location>
</feature>
<feature type="region of interest" description="Disordered" evidence="1">
    <location>
        <begin position="38"/>
        <end position="67"/>
    </location>
</feature>
<dbReference type="EMBL" id="MNBE01000276">
    <property type="protein sequence ID" value="OKP11578.1"/>
    <property type="molecule type" value="Genomic_DNA"/>
</dbReference>
<accession>A0A1Q5UGG3</accession>
<dbReference type="AlphaFoldDB" id="A0A1Q5UGG3"/>
<comment type="caution">
    <text evidence="2">The sequence shown here is derived from an EMBL/GenBank/DDBJ whole genome shotgun (WGS) entry which is preliminary data.</text>
</comment>